<sequence>MVVKLYSIPTIKHLIKNQWSLLTQKTIKRAVSSTVNLNLSPEEIIKQKRSKHKQMPQDGVLYMQHNPKPMENIVRKSFFKRSDKGLYANCCIQFGNNVPKSKHKTRRKWLPNIQKKSIFSKALNTFIQLKVSTRALRTITKVGGLDEYVTGTKPARLKELGARGWELREMVLAARKYKETSCIENSKK</sequence>
<evidence type="ECO:0000313" key="2">
    <source>
        <dbReference type="Proteomes" id="UP000768646"/>
    </source>
</evidence>
<gene>
    <name evidence="1" type="ORF">PORY_000987</name>
</gene>
<dbReference type="EMBL" id="JABTEG010000003">
    <property type="protein sequence ID" value="KAG4305431.1"/>
    <property type="molecule type" value="Genomic_DNA"/>
</dbReference>
<dbReference type="Proteomes" id="UP000768646">
    <property type="component" value="Unassembled WGS sequence"/>
</dbReference>
<comment type="caution">
    <text evidence="1">The sequence shown here is derived from an EMBL/GenBank/DDBJ whole genome shotgun (WGS) entry which is preliminary data.</text>
</comment>
<proteinExistence type="predicted"/>
<accession>A0ACB7CCF7</accession>
<reference evidence="1 2" key="1">
    <citation type="journal article" date="2021" name="Commun. Biol.">
        <title>Genomic insights into the host specific adaptation of the Pneumocystis genus.</title>
        <authorList>
            <person name="Cisse O.H."/>
            <person name="Ma L."/>
            <person name="Dekker J.P."/>
            <person name="Khil P.P."/>
            <person name="Youn J.-H."/>
            <person name="Brenchley J.M."/>
            <person name="Blair R."/>
            <person name="Pahar B."/>
            <person name="Chabe M."/>
            <person name="Van Rompay K.K.A."/>
            <person name="Keesler R."/>
            <person name="Sukura A."/>
            <person name="Hirsch V."/>
            <person name="Kutty G."/>
            <person name="Liu Y."/>
            <person name="Peng L."/>
            <person name="Chen J."/>
            <person name="Song J."/>
            <person name="Weissenbacher-Lang C."/>
            <person name="Xu J."/>
            <person name="Upham N.S."/>
            <person name="Stajich J.E."/>
            <person name="Cuomo C.A."/>
            <person name="Cushion M.T."/>
            <person name="Kovacs J.A."/>
        </authorList>
    </citation>
    <scope>NUCLEOTIDE SEQUENCE [LARGE SCALE GENOMIC DNA]</scope>
    <source>
        <strain evidence="1 2">RABM</strain>
    </source>
</reference>
<name>A0ACB7CCF7_9ASCO</name>
<organism evidence="1 2">
    <name type="scientific">Pneumocystis oryctolagi</name>
    <dbReference type="NCBI Taxonomy" id="42067"/>
    <lineage>
        <taxon>Eukaryota</taxon>
        <taxon>Fungi</taxon>
        <taxon>Dikarya</taxon>
        <taxon>Ascomycota</taxon>
        <taxon>Taphrinomycotina</taxon>
        <taxon>Pneumocystomycetes</taxon>
        <taxon>Pneumocystaceae</taxon>
        <taxon>Pneumocystis</taxon>
    </lineage>
</organism>
<keyword evidence="2" id="KW-1185">Reference proteome</keyword>
<evidence type="ECO:0000313" key="1">
    <source>
        <dbReference type="EMBL" id="KAG4305431.1"/>
    </source>
</evidence>
<protein>
    <submittedName>
        <fullName evidence="1">Uncharacterized protein</fullName>
    </submittedName>
</protein>